<dbReference type="NCBIfam" id="TIGR04516">
    <property type="entry name" value="glycosyl_450act"/>
    <property type="match status" value="1"/>
</dbReference>
<name>A0A495VZ23_9PSEU</name>
<protein>
    <submittedName>
        <fullName evidence="7">Glycosyltransferase (Activator-dependent family)</fullName>
    </submittedName>
</protein>
<dbReference type="FunFam" id="3.40.50.2000:FF:000072">
    <property type="entry name" value="Glycosyl transferase"/>
    <property type="match status" value="1"/>
</dbReference>
<dbReference type="OrthoDB" id="5488434at2"/>
<accession>A0A495VZ23</accession>
<feature type="domain" description="Erythromycin biosynthesis protein CIII-like C-terminal" evidence="5">
    <location>
        <begin position="268"/>
        <end position="411"/>
    </location>
</feature>
<evidence type="ECO:0000256" key="4">
    <source>
        <dbReference type="ARBA" id="ARBA00023194"/>
    </source>
</evidence>
<dbReference type="InterPro" id="IPR048284">
    <property type="entry name" value="EryCIII-like_N"/>
</dbReference>
<dbReference type="Pfam" id="PF06722">
    <property type="entry name" value="EryCIII-like_C"/>
    <property type="match status" value="1"/>
</dbReference>
<keyword evidence="2" id="KW-0328">Glycosyltransferase</keyword>
<dbReference type="PANTHER" id="PTHR48050:SF13">
    <property type="entry name" value="STEROL 3-BETA-GLUCOSYLTRANSFERASE UGT80A2"/>
    <property type="match status" value="1"/>
</dbReference>
<dbReference type="GO" id="GO:0016758">
    <property type="term" value="F:hexosyltransferase activity"/>
    <property type="evidence" value="ECO:0007669"/>
    <property type="project" value="UniProtKB-ARBA"/>
</dbReference>
<evidence type="ECO:0000256" key="1">
    <source>
        <dbReference type="ARBA" id="ARBA00006962"/>
    </source>
</evidence>
<dbReference type="InterPro" id="IPR050426">
    <property type="entry name" value="Glycosyltransferase_28"/>
</dbReference>
<evidence type="ECO:0000259" key="6">
    <source>
        <dbReference type="Pfam" id="PF21036"/>
    </source>
</evidence>
<evidence type="ECO:0000256" key="3">
    <source>
        <dbReference type="ARBA" id="ARBA00022679"/>
    </source>
</evidence>
<feature type="domain" description="Erythromycin biosynthesis protein CIII-like N-terminal" evidence="6">
    <location>
        <begin position="22"/>
        <end position="251"/>
    </location>
</feature>
<dbReference type="InterPro" id="IPR030953">
    <property type="entry name" value="Glycosyl_450act"/>
</dbReference>
<gene>
    <name evidence="7" type="ORF">C8E97_3340</name>
</gene>
<dbReference type="SUPFAM" id="SSF53756">
    <property type="entry name" value="UDP-Glycosyltransferase/glycogen phosphorylase"/>
    <property type="match status" value="1"/>
</dbReference>
<dbReference type="CDD" id="cd03784">
    <property type="entry name" value="GT1_Gtf-like"/>
    <property type="match status" value="1"/>
</dbReference>
<dbReference type="InterPro" id="IPR010610">
    <property type="entry name" value="EryCIII-like_C"/>
</dbReference>
<dbReference type="Gene3D" id="3.40.50.2000">
    <property type="entry name" value="Glycogen Phosphorylase B"/>
    <property type="match status" value="2"/>
</dbReference>
<dbReference type="PANTHER" id="PTHR48050">
    <property type="entry name" value="STEROL 3-BETA-GLUCOSYLTRANSFERASE"/>
    <property type="match status" value="1"/>
</dbReference>
<evidence type="ECO:0000313" key="7">
    <source>
        <dbReference type="EMBL" id="RKT54692.1"/>
    </source>
</evidence>
<keyword evidence="8" id="KW-1185">Reference proteome</keyword>
<proteinExistence type="inferred from homology"/>
<comment type="similarity">
    <text evidence="1">Belongs to the glycosyltransferase 28 family.</text>
</comment>
<dbReference type="GO" id="GO:0017000">
    <property type="term" value="P:antibiotic biosynthetic process"/>
    <property type="evidence" value="ECO:0007669"/>
    <property type="project" value="UniProtKB-KW"/>
</dbReference>
<dbReference type="GO" id="GO:0008194">
    <property type="term" value="F:UDP-glycosyltransferase activity"/>
    <property type="evidence" value="ECO:0007669"/>
    <property type="project" value="InterPro"/>
</dbReference>
<evidence type="ECO:0000256" key="2">
    <source>
        <dbReference type="ARBA" id="ARBA00022676"/>
    </source>
</evidence>
<keyword evidence="4" id="KW-0045">Antibiotic biosynthesis</keyword>
<dbReference type="InterPro" id="IPR002213">
    <property type="entry name" value="UDP_glucos_trans"/>
</dbReference>
<evidence type="ECO:0000259" key="5">
    <source>
        <dbReference type="Pfam" id="PF06722"/>
    </source>
</evidence>
<dbReference type="EMBL" id="RBXO01000001">
    <property type="protein sequence ID" value="RKT54692.1"/>
    <property type="molecule type" value="Genomic_DNA"/>
</dbReference>
<keyword evidence="3 7" id="KW-0808">Transferase</keyword>
<sequence>MRVLFATEPGYTLFQFMVPLAWALRAAGHEVRVASQPDFAPLVAETGLTAVPVGRNFVAGPVSPDEPDDVLAAPYDVADHPERATWEHLRAGYRQQLDEFYKPVNFPVIGGLVEFARRWRPDLVFWEPGCYAGAIAAHVVGAAHARVLWSRDVFGVAREHYLRLRDQRPADDREDPLAEWLAFYAERHGVDYAEDMACGHFTVTAFPESLRIQADRLTYLPVRHVPYGGRATVRPWLWRTSGRRRIALTLGSSVVHEHPGGHVLDVRDVLAALADLDVEVVATIAEREQPKLGRVPDNATVVPFAPLDDLVPTCAAVIHHAGPGTLATTSLHGVPQLALPWEFDEPAVAELLARQGAALTTHATRATGDTVRRDVLRLLDEPSFTAAAGRLRAEMLSMPTPAEVVRDLEELTDRHRAAPAGRR</sequence>
<dbReference type="AlphaFoldDB" id="A0A495VZ23"/>
<comment type="caution">
    <text evidence="7">The sequence shown here is derived from an EMBL/GenBank/DDBJ whole genome shotgun (WGS) entry which is preliminary data.</text>
</comment>
<reference evidence="7 8" key="1">
    <citation type="submission" date="2018-10" db="EMBL/GenBank/DDBJ databases">
        <title>Sequencing the genomes of 1000 actinobacteria strains.</title>
        <authorList>
            <person name="Klenk H.-P."/>
        </authorList>
    </citation>
    <scope>NUCLEOTIDE SEQUENCE [LARGE SCALE GENOMIC DNA]</scope>
    <source>
        <strain evidence="7 8">DSM 43800</strain>
    </source>
</reference>
<dbReference type="Proteomes" id="UP000282084">
    <property type="component" value="Unassembled WGS sequence"/>
</dbReference>
<dbReference type="RefSeq" id="WP_121006490.1">
    <property type="nucleotide sequence ID" value="NZ_RBXO01000001.1"/>
</dbReference>
<organism evidence="7 8">
    <name type="scientific">Saccharothrix australiensis</name>
    <dbReference type="NCBI Taxonomy" id="2072"/>
    <lineage>
        <taxon>Bacteria</taxon>
        <taxon>Bacillati</taxon>
        <taxon>Actinomycetota</taxon>
        <taxon>Actinomycetes</taxon>
        <taxon>Pseudonocardiales</taxon>
        <taxon>Pseudonocardiaceae</taxon>
        <taxon>Saccharothrix</taxon>
    </lineage>
</organism>
<dbReference type="Pfam" id="PF21036">
    <property type="entry name" value="EryCIII-like_N"/>
    <property type="match status" value="1"/>
</dbReference>
<evidence type="ECO:0000313" key="8">
    <source>
        <dbReference type="Proteomes" id="UP000282084"/>
    </source>
</evidence>